<dbReference type="GO" id="GO:0097361">
    <property type="term" value="C:cytosolic [4Fe-4S] assembly targeting complex"/>
    <property type="evidence" value="ECO:0007669"/>
    <property type="project" value="UniProtKB-UniRule"/>
</dbReference>
<comment type="subcellular location">
    <subcellularLocation>
        <location evidence="1 4">Nucleus</location>
    </subcellularLocation>
</comment>
<evidence type="ECO:0000256" key="2">
    <source>
        <dbReference type="ARBA" id="ARBA00022737"/>
    </source>
</evidence>
<name>A0A162JN41_CORFA</name>
<dbReference type="OrthoDB" id="342900at2759"/>
<proteinExistence type="inferred from homology"/>
<evidence type="ECO:0000256" key="4">
    <source>
        <dbReference type="RuleBase" id="RU367072"/>
    </source>
</evidence>
<dbReference type="InterPro" id="IPR024687">
    <property type="entry name" value="MMS19_C"/>
</dbReference>
<evidence type="ECO:0000313" key="7">
    <source>
        <dbReference type="EMBL" id="OAA71322.1"/>
    </source>
</evidence>
<dbReference type="GO" id="GO:0051604">
    <property type="term" value="P:protein maturation"/>
    <property type="evidence" value="ECO:0007669"/>
    <property type="project" value="UniProtKB-UniRule"/>
</dbReference>
<dbReference type="PANTHER" id="PTHR12891:SF0">
    <property type="entry name" value="MMS19 NUCLEOTIDE EXCISION REPAIR PROTEIN HOMOLOG"/>
    <property type="match status" value="1"/>
</dbReference>
<dbReference type="InterPro" id="IPR039920">
    <property type="entry name" value="MMS19"/>
</dbReference>
<dbReference type="GeneID" id="30018165"/>
<keyword evidence="8" id="KW-1185">Reference proteome</keyword>
<dbReference type="STRING" id="1081104.A0A162JN41"/>
<evidence type="ECO:0000259" key="5">
    <source>
        <dbReference type="Pfam" id="PF12460"/>
    </source>
</evidence>
<evidence type="ECO:0000256" key="3">
    <source>
        <dbReference type="ARBA" id="ARBA00023242"/>
    </source>
</evidence>
<protein>
    <recommendedName>
        <fullName evidence="4">MMS19 nucleotide excision repair protein</fullName>
    </recommendedName>
</protein>
<dbReference type="GO" id="GO:0005634">
    <property type="term" value="C:nucleus"/>
    <property type="evidence" value="ECO:0007669"/>
    <property type="project" value="UniProtKB-SubCell"/>
</dbReference>
<feature type="domain" description="MMS19 N-terminal" evidence="6">
    <location>
        <begin position="39"/>
        <end position="297"/>
    </location>
</feature>
<evidence type="ECO:0000313" key="8">
    <source>
        <dbReference type="Proteomes" id="UP000076744"/>
    </source>
</evidence>
<dbReference type="GO" id="GO:0006281">
    <property type="term" value="P:DNA repair"/>
    <property type="evidence" value="ECO:0007669"/>
    <property type="project" value="UniProtKB-UniRule"/>
</dbReference>
<dbReference type="Proteomes" id="UP000076744">
    <property type="component" value="Unassembled WGS sequence"/>
</dbReference>
<dbReference type="InterPro" id="IPR029240">
    <property type="entry name" value="MMS19_N"/>
</dbReference>
<dbReference type="EMBL" id="AZHB01000003">
    <property type="protein sequence ID" value="OAA71322.1"/>
    <property type="molecule type" value="Genomic_DNA"/>
</dbReference>
<reference evidence="7 8" key="1">
    <citation type="journal article" date="2016" name="Genome Biol. Evol.">
        <title>Divergent and convergent evolution of fungal pathogenicity.</title>
        <authorList>
            <person name="Shang Y."/>
            <person name="Xiao G."/>
            <person name="Zheng P."/>
            <person name="Cen K."/>
            <person name="Zhan S."/>
            <person name="Wang C."/>
        </authorList>
    </citation>
    <scope>NUCLEOTIDE SEQUENCE [LARGE SCALE GENOMIC DNA]</scope>
    <source>
        <strain evidence="7 8">ARSEF 2679</strain>
    </source>
</reference>
<organism evidence="7 8">
    <name type="scientific">Cordyceps fumosorosea (strain ARSEF 2679)</name>
    <name type="common">Isaria fumosorosea</name>
    <dbReference type="NCBI Taxonomy" id="1081104"/>
    <lineage>
        <taxon>Eukaryota</taxon>
        <taxon>Fungi</taxon>
        <taxon>Dikarya</taxon>
        <taxon>Ascomycota</taxon>
        <taxon>Pezizomycotina</taxon>
        <taxon>Sordariomycetes</taxon>
        <taxon>Hypocreomycetidae</taxon>
        <taxon>Hypocreales</taxon>
        <taxon>Cordycipitaceae</taxon>
        <taxon>Cordyceps</taxon>
    </lineage>
</organism>
<dbReference type="SUPFAM" id="SSF48371">
    <property type="entry name" value="ARM repeat"/>
    <property type="match status" value="1"/>
</dbReference>
<dbReference type="GO" id="GO:0016226">
    <property type="term" value="P:iron-sulfur cluster assembly"/>
    <property type="evidence" value="ECO:0007669"/>
    <property type="project" value="UniProtKB-UniRule"/>
</dbReference>
<comment type="function">
    <text evidence="4">Key component of the cytosolic iron-sulfur protein assembly (CIA) complex, a multiprotein complex that mediates the incorporation of iron-sulfur cluster into apoproteins specifically involved in DNA metabolism and genomic integrity. In the CIA complex, MMS19 acts as an adapter between early-acting CIA components and a subset of cellular target iron-sulfur proteins.</text>
</comment>
<keyword evidence="3 4" id="KW-0539">Nucleus</keyword>
<dbReference type="AlphaFoldDB" id="A0A162JN41"/>
<comment type="similarity">
    <text evidence="4">Belongs to the MET18/MMS19 family.</text>
</comment>
<sequence>MADFRQLALEFVLADDEAKQSSFAKQAAQGKTPNRRSRHKPRRPLALEFLSQTLEYVAYDVLKASQVKLLVGFFGAMFDVDHKAGVLPSASALSKIVAMKSFQPSTGLEIIQKVCALKEDFSRQIANTRLAVYELLRSLISHNDVASNIKRRDDSAGFIVELIDLCRSERDPDCLLVWFDILYIYMLQYSPEKDVLERVYGSFKAYFPITLPRTAQSKVTPEELKSQLRKCFSAHHALAEHTIPFLVGKLDQGDGVTVNVKVDVLRTLKACLEQYEDPKQSVVPFANRIWGSLKYEVRNGEIEDTIWATLEALKALTTRLSGDDLRDFTLNVTRDCVSDLSNAMYAGAAGRLLVAILSASPGAFVLMVAPAITHIKENLRHPKSESHSCDLLRLLRVILETRILLMKHTISSEELSDFVSIDSVFKTLYSGVFRTPLMAAKNANASQEDLKVGAETVQGAAVLLCQRASVAVGGTAESPRLLSDDDCAEICDSLFEISVRHSQDPRQHPSASDELVNETVKSLQRIVLDLPSAFTSLLQKGTTIIHDAWTAQGMDAAKTIQDLGSMLAYVGCSELPSSASPGLTHFVTLICALTNELLASVAAKADNKLWCSLVAGIQSACRYFNDACFKQDLDRNQLRVSTTWLSDITNLHPELKSVGYPDASHEVDMLKSSTVKAMADVYGEFLLITLFIVRTLYRKAAHTTGNVGNESIVLSDDFPRGDQFSASQYLYLISSLASFVTHKFTETQQAALAAETWAINLFQDGYATTPSSWKWLVNGRVNSLTFGIVEALHPPRVAKLFDGDIGQQMLVAIISSTERDNSATATAVSKSILSILANKYTLETAEPVLDAINTQLANALLNSEESSINKAIPILAIAAGLLRRYNGKQTQRLVELIRDSPKNKVIGYQIARRLELIAAPQSFLSKDAYAVVKPLWLQKLYMQMAQPMLQCALSTGQSPYDNLAKTSFGLGVLMLVKHMPYSIYEDDVEQLLRVAISVAQTVGLGTDTLASLDVLKTALTEAPEKSQDHVRSIIGICTSTFAVDAAPKPKPEWVPEAVAAPSRDPETLARCGKAGLQILGGLPRLLDSRHLLAYVPQVERHLAAACGHRSRDVRASARAARVAWGEVK</sequence>
<comment type="caution">
    <text evidence="7">The sequence shown here is derived from an EMBL/GenBank/DDBJ whole genome shotgun (WGS) entry which is preliminary data.</text>
</comment>
<evidence type="ECO:0000259" key="6">
    <source>
        <dbReference type="Pfam" id="PF14500"/>
    </source>
</evidence>
<feature type="domain" description="MMS19 C-terminal" evidence="5">
    <location>
        <begin position="723"/>
        <end position="1034"/>
    </location>
</feature>
<accession>A0A162JN41</accession>
<dbReference type="RefSeq" id="XP_018707203.1">
    <property type="nucleotide sequence ID" value="XM_018845480.1"/>
</dbReference>
<keyword evidence="2" id="KW-0677">Repeat</keyword>
<dbReference type="Pfam" id="PF14500">
    <property type="entry name" value="MMS19_N"/>
    <property type="match status" value="1"/>
</dbReference>
<evidence type="ECO:0000256" key="1">
    <source>
        <dbReference type="ARBA" id="ARBA00004123"/>
    </source>
</evidence>
<dbReference type="InterPro" id="IPR016024">
    <property type="entry name" value="ARM-type_fold"/>
</dbReference>
<gene>
    <name evidence="7" type="ORF">ISF_01873</name>
</gene>
<dbReference type="Pfam" id="PF12460">
    <property type="entry name" value="MMS19_C"/>
    <property type="match status" value="1"/>
</dbReference>
<dbReference type="PANTHER" id="PTHR12891">
    <property type="entry name" value="DNA REPAIR/TRANSCRIPTION PROTEIN MET18/MMS19"/>
    <property type="match status" value="1"/>
</dbReference>
<keyword evidence="4" id="KW-0234">DNA repair</keyword>
<keyword evidence="4" id="KW-0227">DNA damage</keyword>